<organism evidence="2 3">
    <name type="scientific">Endocarpon pusillum</name>
    <dbReference type="NCBI Taxonomy" id="364733"/>
    <lineage>
        <taxon>Eukaryota</taxon>
        <taxon>Fungi</taxon>
        <taxon>Dikarya</taxon>
        <taxon>Ascomycota</taxon>
        <taxon>Pezizomycotina</taxon>
        <taxon>Eurotiomycetes</taxon>
        <taxon>Chaetothyriomycetidae</taxon>
        <taxon>Verrucariales</taxon>
        <taxon>Verrucariaceae</taxon>
        <taxon>Endocarpon</taxon>
    </lineage>
</organism>
<sequence>MSEKPESGVDHRAPPYEAPSTPPPAFSESKNPSQPGLHSQLTTARSDRILDLIKWQIEPLLYAELLEGATKRAFVVIPANVLAKQPDLAANDIVSSQDAENITLIRLDGPENKSAFWLQPGVIQELASRLRERLATSGHKVEPAPRAPIEPPQRTSTRDVQSQRQTQPSWLIKQFGTPGPQHDPTATTNYRLGWRSEKENLPQRTLALDEVRVLATARPISFRVETEMGLLDSITGTVLWLEIEVGT</sequence>
<feature type="compositionally biased region" description="Pro residues" evidence="1">
    <location>
        <begin position="16"/>
        <end position="25"/>
    </location>
</feature>
<feature type="compositionally biased region" description="Polar residues" evidence="1">
    <location>
        <begin position="153"/>
        <end position="166"/>
    </location>
</feature>
<dbReference type="Proteomes" id="UP000606974">
    <property type="component" value="Unassembled WGS sequence"/>
</dbReference>
<reference evidence="2" key="1">
    <citation type="submission" date="2020-02" db="EMBL/GenBank/DDBJ databases">
        <authorList>
            <person name="Palmer J.M."/>
        </authorList>
    </citation>
    <scope>NUCLEOTIDE SEQUENCE</scope>
    <source>
        <strain evidence="2">EPUS1.4</strain>
        <tissue evidence="2">Thallus</tissue>
    </source>
</reference>
<feature type="region of interest" description="Disordered" evidence="1">
    <location>
        <begin position="136"/>
        <end position="166"/>
    </location>
</feature>
<keyword evidence="3" id="KW-1185">Reference proteome</keyword>
<dbReference type="AlphaFoldDB" id="A0A8H7E5H7"/>
<feature type="compositionally biased region" description="Basic and acidic residues" evidence="1">
    <location>
        <begin position="1"/>
        <end position="14"/>
    </location>
</feature>
<gene>
    <name evidence="2" type="ORF">GJ744_008504</name>
</gene>
<dbReference type="OrthoDB" id="3914029at2759"/>
<evidence type="ECO:0000313" key="2">
    <source>
        <dbReference type="EMBL" id="KAF7508948.1"/>
    </source>
</evidence>
<protein>
    <submittedName>
        <fullName evidence="2">Uncharacterized protein</fullName>
    </submittedName>
</protein>
<evidence type="ECO:0000313" key="3">
    <source>
        <dbReference type="Proteomes" id="UP000606974"/>
    </source>
</evidence>
<feature type="region of interest" description="Disordered" evidence="1">
    <location>
        <begin position="1"/>
        <end position="40"/>
    </location>
</feature>
<feature type="compositionally biased region" description="Polar residues" evidence="1">
    <location>
        <begin position="28"/>
        <end position="40"/>
    </location>
</feature>
<proteinExistence type="predicted"/>
<dbReference type="EMBL" id="JAACFV010000047">
    <property type="protein sequence ID" value="KAF7508948.1"/>
    <property type="molecule type" value="Genomic_DNA"/>
</dbReference>
<comment type="caution">
    <text evidence="2">The sequence shown here is derived from an EMBL/GenBank/DDBJ whole genome shotgun (WGS) entry which is preliminary data.</text>
</comment>
<evidence type="ECO:0000256" key="1">
    <source>
        <dbReference type="SAM" id="MobiDB-lite"/>
    </source>
</evidence>
<accession>A0A8H7E5H7</accession>
<name>A0A8H7E5H7_9EURO</name>